<evidence type="ECO:0000313" key="2">
    <source>
        <dbReference type="Proteomes" id="UP000282971"/>
    </source>
</evidence>
<organism evidence="1 2">
    <name type="scientific">Sphingomonas crocodyli</name>
    <dbReference type="NCBI Taxonomy" id="1979270"/>
    <lineage>
        <taxon>Bacteria</taxon>
        <taxon>Pseudomonadati</taxon>
        <taxon>Pseudomonadota</taxon>
        <taxon>Alphaproteobacteria</taxon>
        <taxon>Sphingomonadales</taxon>
        <taxon>Sphingomonadaceae</taxon>
        <taxon>Sphingomonas</taxon>
    </lineage>
</organism>
<dbReference type="OrthoDB" id="7567792at2"/>
<keyword evidence="2" id="KW-1185">Reference proteome</keyword>
<evidence type="ECO:0000313" key="1">
    <source>
        <dbReference type="EMBL" id="RVT93552.1"/>
    </source>
</evidence>
<sequence>MFEVEALPHRNRLHVTLRGFASLADVEKFAEDLERARKRLPANGGAHQLLYDVSPAQIQSQDVVLALRQLVLQSPRKSAFALVNASALAGRQLRRIFDGIELKIFDDLGAANAWLDDILLGSQSDVLSRR</sequence>
<proteinExistence type="predicted"/>
<protein>
    <recommendedName>
        <fullName evidence="3">STAS/SEC14 domain-containing protein</fullName>
    </recommendedName>
</protein>
<reference evidence="1 2" key="1">
    <citation type="submission" date="2019-01" db="EMBL/GenBank/DDBJ databases">
        <authorList>
            <person name="Chen W.-M."/>
        </authorList>
    </citation>
    <scope>NUCLEOTIDE SEQUENCE [LARGE SCALE GENOMIC DNA]</scope>
    <source>
        <strain evidence="1 2">CCP-7</strain>
    </source>
</reference>
<name>A0A437M7A5_9SPHN</name>
<evidence type="ECO:0008006" key="3">
    <source>
        <dbReference type="Google" id="ProtNLM"/>
    </source>
</evidence>
<dbReference type="AlphaFoldDB" id="A0A437M7A5"/>
<dbReference type="RefSeq" id="WP_127742283.1">
    <property type="nucleotide sequence ID" value="NZ_SACN01000001.1"/>
</dbReference>
<dbReference type="Proteomes" id="UP000282971">
    <property type="component" value="Unassembled WGS sequence"/>
</dbReference>
<dbReference type="EMBL" id="SACN01000001">
    <property type="protein sequence ID" value="RVT93552.1"/>
    <property type="molecule type" value="Genomic_DNA"/>
</dbReference>
<accession>A0A437M7A5</accession>
<comment type="caution">
    <text evidence="1">The sequence shown here is derived from an EMBL/GenBank/DDBJ whole genome shotgun (WGS) entry which is preliminary data.</text>
</comment>
<gene>
    <name evidence="1" type="ORF">EOD43_06700</name>
</gene>